<dbReference type="Proteomes" id="UP001054945">
    <property type="component" value="Unassembled WGS sequence"/>
</dbReference>
<comment type="caution">
    <text evidence="2">The sequence shown here is derived from an EMBL/GenBank/DDBJ whole genome shotgun (WGS) entry which is preliminary data.</text>
</comment>
<keyword evidence="1" id="KW-0472">Membrane</keyword>
<protein>
    <recommendedName>
        <fullName evidence="4">Transmembrane protein</fullName>
    </recommendedName>
</protein>
<feature type="transmembrane region" description="Helical" evidence="1">
    <location>
        <begin position="25"/>
        <end position="49"/>
    </location>
</feature>
<sequence length="122" mass="14234">MRTTRKDRTPWRMLPLFYILKRGCLVWFMIGNGLFFIVCAASVRAFTLIMRHERSLTYRGRPVDPFPSPPLSPGKKLVHPLSRNFLFCSFVLAKPCLFFFFSSLGMRLGRVENVLMEWEGGR</sequence>
<accession>A0AAV4SJX5</accession>
<evidence type="ECO:0000256" key="1">
    <source>
        <dbReference type="SAM" id="Phobius"/>
    </source>
</evidence>
<organism evidence="2 3">
    <name type="scientific">Caerostris extrusa</name>
    <name type="common">Bark spider</name>
    <name type="synonym">Caerostris bankana</name>
    <dbReference type="NCBI Taxonomy" id="172846"/>
    <lineage>
        <taxon>Eukaryota</taxon>
        <taxon>Metazoa</taxon>
        <taxon>Ecdysozoa</taxon>
        <taxon>Arthropoda</taxon>
        <taxon>Chelicerata</taxon>
        <taxon>Arachnida</taxon>
        <taxon>Araneae</taxon>
        <taxon>Araneomorphae</taxon>
        <taxon>Entelegynae</taxon>
        <taxon>Araneoidea</taxon>
        <taxon>Araneidae</taxon>
        <taxon>Caerostris</taxon>
    </lineage>
</organism>
<proteinExistence type="predicted"/>
<keyword evidence="1" id="KW-0812">Transmembrane</keyword>
<keyword evidence="3" id="KW-1185">Reference proteome</keyword>
<keyword evidence="1" id="KW-1133">Transmembrane helix</keyword>
<feature type="transmembrane region" description="Helical" evidence="1">
    <location>
        <begin position="85"/>
        <end position="106"/>
    </location>
</feature>
<name>A0AAV4SJX5_CAEEX</name>
<dbReference type="AlphaFoldDB" id="A0AAV4SJX5"/>
<evidence type="ECO:0000313" key="3">
    <source>
        <dbReference type="Proteomes" id="UP001054945"/>
    </source>
</evidence>
<evidence type="ECO:0000313" key="2">
    <source>
        <dbReference type="EMBL" id="GIY32892.1"/>
    </source>
</evidence>
<evidence type="ECO:0008006" key="4">
    <source>
        <dbReference type="Google" id="ProtNLM"/>
    </source>
</evidence>
<dbReference type="EMBL" id="BPLR01009563">
    <property type="protein sequence ID" value="GIY32892.1"/>
    <property type="molecule type" value="Genomic_DNA"/>
</dbReference>
<gene>
    <name evidence="2" type="ORF">CEXT_163741</name>
</gene>
<reference evidence="2 3" key="1">
    <citation type="submission" date="2021-06" db="EMBL/GenBank/DDBJ databases">
        <title>Caerostris extrusa draft genome.</title>
        <authorList>
            <person name="Kono N."/>
            <person name="Arakawa K."/>
        </authorList>
    </citation>
    <scope>NUCLEOTIDE SEQUENCE [LARGE SCALE GENOMIC DNA]</scope>
</reference>